<evidence type="ECO:0000256" key="5">
    <source>
        <dbReference type="ARBA" id="ARBA00022989"/>
    </source>
</evidence>
<reference evidence="9" key="1">
    <citation type="journal article" date="2014" name="Int. J. Syst. Evol. Microbiol.">
        <title>Complete genome sequence of Corynebacterium casei LMG S-19264T (=DSM 44701T), isolated from a smear-ripened cheese.</title>
        <authorList>
            <consortium name="US DOE Joint Genome Institute (JGI-PGF)"/>
            <person name="Walter F."/>
            <person name="Albersmeier A."/>
            <person name="Kalinowski J."/>
            <person name="Ruckert C."/>
        </authorList>
    </citation>
    <scope>NUCLEOTIDE SEQUENCE</scope>
    <source>
        <strain evidence="9">KCTC 32182</strain>
    </source>
</reference>
<evidence type="ECO:0000256" key="4">
    <source>
        <dbReference type="ARBA" id="ARBA00022692"/>
    </source>
</evidence>
<evidence type="ECO:0000256" key="3">
    <source>
        <dbReference type="ARBA" id="ARBA00022475"/>
    </source>
</evidence>
<comment type="subcellular location">
    <subcellularLocation>
        <location evidence="1">Cell membrane</location>
        <topology evidence="1">Multi-pass membrane protein</topology>
    </subcellularLocation>
</comment>
<dbReference type="Pfam" id="PF07690">
    <property type="entry name" value="MFS_1"/>
    <property type="match status" value="1"/>
</dbReference>
<evidence type="ECO:0000313" key="10">
    <source>
        <dbReference type="Proteomes" id="UP000645257"/>
    </source>
</evidence>
<feature type="transmembrane region" description="Helical" evidence="7">
    <location>
        <begin position="247"/>
        <end position="264"/>
    </location>
</feature>
<dbReference type="Gene3D" id="1.20.1250.20">
    <property type="entry name" value="MFS general substrate transporter like domains"/>
    <property type="match status" value="1"/>
</dbReference>
<feature type="transmembrane region" description="Helical" evidence="7">
    <location>
        <begin position="368"/>
        <end position="385"/>
    </location>
</feature>
<feature type="transmembrane region" description="Helical" evidence="7">
    <location>
        <begin position="101"/>
        <end position="116"/>
    </location>
</feature>
<reference evidence="9" key="2">
    <citation type="submission" date="2020-09" db="EMBL/GenBank/DDBJ databases">
        <authorList>
            <person name="Sun Q."/>
            <person name="Kim S."/>
        </authorList>
    </citation>
    <scope>NUCLEOTIDE SEQUENCE</scope>
    <source>
        <strain evidence="9">KCTC 32182</strain>
    </source>
</reference>
<evidence type="ECO:0000259" key="8">
    <source>
        <dbReference type="PROSITE" id="PS50850"/>
    </source>
</evidence>
<dbReference type="RefSeq" id="WP_189532632.1">
    <property type="nucleotide sequence ID" value="NZ_BMYX01000006.1"/>
</dbReference>
<dbReference type="AlphaFoldDB" id="A0A918P1D0"/>
<comment type="caution">
    <text evidence="9">The sequence shown here is derived from an EMBL/GenBank/DDBJ whole genome shotgun (WGS) entry which is preliminary data.</text>
</comment>
<dbReference type="InterPro" id="IPR020846">
    <property type="entry name" value="MFS_dom"/>
</dbReference>
<dbReference type="PANTHER" id="PTHR23517">
    <property type="entry name" value="RESISTANCE PROTEIN MDTM, PUTATIVE-RELATED-RELATED"/>
    <property type="match status" value="1"/>
</dbReference>
<gene>
    <name evidence="9" type="primary">mdtH</name>
    <name evidence="9" type="ORF">GCM10011289_13770</name>
</gene>
<feature type="transmembrane region" description="Helical" evidence="7">
    <location>
        <begin position="276"/>
        <end position="309"/>
    </location>
</feature>
<evidence type="ECO:0000313" key="9">
    <source>
        <dbReference type="EMBL" id="GGY12001.1"/>
    </source>
</evidence>
<keyword evidence="4 7" id="KW-0812">Transmembrane</keyword>
<evidence type="ECO:0000256" key="6">
    <source>
        <dbReference type="ARBA" id="ARBA00023136"/>
    </source>
</evidence>
<dbReference type="InterPro" id="IPR011701">
    <property type="entry name" value="MFS"/>
</dbReference>
<keyword evidence="2" id="KW-0813">Transport</keyword>
<feature type="transmembrane region" description="Helical" evidence="7">
    <location>
        <begin position="165"/>
        <end position="185"/>
    </location>
</feature>
<dbReference type="EMBL" id="BMYX01000006">
    <property type="protein sequence ID" value="GGY12001.1"/>
    <property type="molecule type" value="Genomic_DNA"/>
</dbReference>
<feature type="transmembrane region" description="Helical" evidence="7">
    <location>
        <begin position="213"/>
        <end position="235"/>
    </location>
</feature>
<feature type="transmembrane region" description="Helical" evidence="7">
    <location>
        <begin position="136"/>
        <end position="159"/>
    </location>
</feature>
<dbReference type="InterPro" id="IPR050171">
    <property type="entry name" value="MFS_Transporters"/>
</dbReference>
<dbReference type="GO" id="GO:0005886">
    <property type="term" value="C:plasma membrane"/>
    <property type="evidence" value="ECO:0007669"/>
    <property type="project" value="UniProtKB-SubCell"/>
</dbReference>
<keyword evidence="5 7" id="KW-1133">Transmembrane helix</keyword>
<feature type="transmembrane region" description="Helical" evidence="7">
    <location>
        <begin position="12"/>
        <end position="35"/>
    </location>
</feature>
<organism evidence="9 10">
    <name type="scientific">Paludibacterium paludis</name>
    <dbReference type="NCBI Taxonomy" id="1225769"/>
    <lineage>
        <taxon>Bacteria</taxon>
        <taxon>Pseudomonadati</taxon>
        <taxon>Pseudomonadota</taxon>
        <taxon>Betaproteobacteria</taxon>
        <taxon>Neisseriales</taxon>
        <taxon>Chromobacteriaceae</taxon>
        <taxon>Paludibacterium</taxon>
    </lineage>
</organism>
<proteinExistence type="predicted"/>
<dbReference type="InterPro" id="IPR036259">
    <property type="entry name" value="MFS_trans_sf"/>
</dbReference>
<dbReference type="PANTHER" id="PTHR23517:SF2">
    <property type="entry name" value="MULTIDRUG RESISTANCE PROTEIN MDTH"/>
    <property type="match status" value="1"/>
</dbReference>
<dbReference type="PROSITE" id="PS50850">
    <property type="entry name" value="MFS"/>
    <property type="match status" value="1"/>
</dbReference>
<evidence type="ECO:0000256" key="7">
    <source>
        <dbReference type="SAM" id="Phobius"/>
    </source>
</evidence>
<dbReference type="SUPFAM" id="SSF103473">
    <property type="entry name" value="MFS general substrate transporter"/>
    <property type="match status" value="1"/>
</dbReference>
<sequence length="399" mass="42103">MTPASPARRFGKCFIVIDNLLVVAGFFVVFPLVSLHFVDRLGWAGALVGAALALRQLAQQGFGLVGGSLADRFGAKPLIVAGMLVRAAGFAVLAAADTPSLLILACLLSAFGGTLFEPPRSALAVKFTRPRERSRFYALLMMCDSAGAVGAALLGSWLMRYDFRWVAGAGAGLFLAAALINALFLPRWRIASRREPILAGMRRVLADAPFRRLVLTLSGYYALLVQVMLTIPVALRHLSGSDTVVGGMYALETALSLTLLYPLARLGERYFSLPQRLMAGLALMTACLGLMALAGGVTAMFLLLGGFYLGTLIAEPARETLVAGMADPARRGSYLGFGRIGFALGGGLGHFGGGMLYDLARREAVPELPWIALFAVGALTLAALARQLGVARRGVLAGA</sequence>
<evidence type="ECO:0000256" key="2">
    <source>
        <dbReference type="ARBA" id="ARBA00022448"/>
    </source>
</evidence>
<dbReference type="NCBIfam" id="NF008650">
    <property type="entry name" value="PRK11646.1"/>
    <property type="match status" value="1"/>
</dbReference>
<feature type="domain" description="Major facilitator superfamily (MFS) profile" evidence="8">
    <location>
        <begin position="1"/>
        <end position="395"/>
    </location>
</feature>
<accession>A0A918P1D0</accession>
<dbReference type="GO" id="GO:0022857">
    <property type="term" value="F:transmembrane transporter activity"/>
    <property type="evidence" value="ECO:0007669"/>
    <property type="project" value="InterPro"/>
</dbReference>
<protein>
    <submittedName>
        <fullName evidence="9">Multidrug resistance protein MdtH</fullName>
    </submittedName>
</protein>
<keyword evidence="6 7" id="KW-0472">Membrane</keyword>
<name>A0A918P1D0_9NEIS</name>
<evidence type="ECO:0000256" key="1">
    <source>
        <dbReference type="ARBA" id="ARBA00004651"/>
    </source>
</evidence>
<keyword evidence="10" id="KW-1185">Reference proteome</keyword>
<keyword evidence="3" id="KW-1003">Cell membrane</keyword>
<dbReference type="Proteomes" id="UP000645257">
    <property type="component" value="Unassembled WGS sequence"/>
</dbReference>